<dbReference type="InterPro" id="IPR035985">
    <property type="entry name" value="Ubiquitin-activating_enz"/>
</dbReference>
<dbReference type="Proteomes" id="UP000055048">
    <property type="component" value="Unassembled WGS sequence"/>
</dbReference>
<evidence type="ECO:0000259" key="15">
    <source>
        <dbReference type="PROSITE" id="PS50994"/>
    </source>
</evidence>
<evidence type="ECO:0000256" key="1">
    <source>
        <dbReference type="ARBA" id="ARBA00004123"/>
    </source>
</evidence>
<dbReference type="PANTHER" id="PTHR13831:SF0">
    <property type="entry name" value="PROTEIN HIRA"/>
    <property type="match status" value="1"/>
</dbReference>
<evidence type="ECO:0000256" key="5">
    <source>
        <dbReference type="ARBA" id="ARBA00022737"/>
    </source>
</evidence>
<dbReference type="UniPathway" id="UPA00886"/>
<dbReference type="Pfam" id="PF00899">
    <property type="entry name" value="ThiF"/>
    <property type="match status" value="1"/>
</dbReference>
<dbReference type="InterPro" id="IPR036322">
    <property type="entry name" value="WD40_repeat_dom_sf"/>
</dbReference>
<dbReference type="Gene3D" id="3.10.290.20">
    <property type="entry name" value="Ubiquitin-like 2 activating enzyme e1b. Chain: B, domain 3"/>
    <property type="match status" value="1"/>
</dbReference>
<comment type="similarity">
    <text evidence="3">Belongs to the WD repeat HIR1 family.</text>
</comment>
<evidence type="ECO:0000256" key="9">
    <source>
        <dbReference type="ARBA" id="ARBA00022853"/>
    </source>
</evidence>
<keyword evidence="9" id="KW-0156">Chromatin regulator</keyword>
<dbReference type="InterPro" id="IPR001584">
    <property type="entry name" value="Integrase_cat-core"/>
</dbReference>
<keyword evidence="8" id="KW-0067">ATP-binding</keyword>
<dbReference type="Pfam" id="PF07569">
    <property type="entry name" value="Hira"/>
    <property type="match status" value="1"/>
</dbReference>
<feature type="repeat" description="WD" evidence="13">
    <location>
        <begin position="1176"/>
        <end position="1208"/>
    </location>
</feature>
<dbReference type="GO" id="GO:0016925">
    <property type="term" value="P:protein sumoylation"/>
    <property type="evidence" value="ECO:0007669"/>
    <property type="project" value="UniProtKB-UniPathway"/>
</dbReference>
<dbReference type="PROSITE" id="PS50082">
    <property type="entry name" value="WD_REPEATS_2"/>
    <property type="match status" value="3"/>
</dbReference>
<organism evidence="16 17">
    <name type="scientific">Trichinella murrelli</name>
    <dbReference type="NCBI Taxonomy" id="144512"/>
    <lineage>
        <taxon>Eukaryota</taxon>
        <taxon>Metazoa</taxon>
        <taxon>Ecdysozoa</taxon>
        <taxon>Nematoda</taxon>
        <taxon>Enoplea</taxon>
        <taxon>Dorylaimia</taxon>
        <taxon>Trichinellida</taxon>
        <taxon>Trichinellidae</taxon>
        <taxon>Trichinella</taxon>
    </lineage>
</organism>
<dbReference type="PANTHER" id="PTHR13831">
    <property type="entry name" value="MEMBER OF THE HIR1 FAMILY OF WD-REPEAT PROTEINS"/>
    <property type="match status" value="1"/>
</dbReference>
<evidence type="ECO:0000256" key="7">
    <source>
        <dbReference type="ARBA" id="ARBA00022786"/>
    </source>
</evidence>
<dbReference type="GO" id="GO:0005634">
    <property type="term" value="C:nucleus"/>
    <property type="evidence" value="ECO:0007669"/>
    <property type="project" value="UniProtKB-SubCell"/>
</dbReference>
<dbReference type="Pfam" id="PF17921">
    <property type="entry name" value="Integrase_H2C2"/>
    <property type="match status" value="1"/>
</dbReference>
<dbReference type="InterPro" id="IPR023318">
    <property type="entry name" value="Ub_act_enz_dom_a_sf"/>
</dbReference>
<evidence type="ECO:0000256" key="13">
    <source>
        <dbReference type="PROSITE-ProRule" id="PRU00221"/>
    </source>
</evidence>
<dbReference type="GO" id="GO:0006351">
    <property type="term" value="P:DNA-templated transcription"/>
    <property type="evidence" value="ECO:0007669"/>
    <property type="project" value="InterPro"/>
</dbReference>
<evidence type="ECO:0000256" key="12">
    <source>
        <dbReference type="ARBA" id="ARBA00023242"/>
    </source>
</evidence>
<dbReference type="InterPro" id="IPR041588">
    <property type="entry name" value="Integrase_H2C2"/>
</dbReference>
<dbReference type="GO" id="GO:0005524">
    <property type="term" value="F:ATP binding"/>
    <property type="evidence" value="ECO:0007669"/>
    <property type="project" value="UniProtKB-KW"/>
</dbReference>
<proteinExistence type="inferred from homology"/>
<keyword evidence="7" id="KW-0833">Ubl conjugation pathway</keyword>
<accession>A0A0V0T8D5</accession>
<dbReference type="InterPro" id="IPR042449">
    <property type="entry name" value="Ub-E1_IAD_1"/>
</dbReference>
<keyword evidence="12" id="KW-0539">Nucleus</keyword>
<dbReference type="InterPro" id="IPR015943">
    <property type="entry name" value="WD40/YVTN_repeat-like_dom_sf"/>
</dbReference>
<dbReference type="Gene3D" id="1.10.340.70">
    <property type="match status" value="1"/>
</dbReference>
<evidence type="ECO:0000256" key="11">
    <source>
        <dbReference type="ARBA" id="ARBA00023163"/>
    </source>
</evidence>
<evidence type="ECO:0000313" key="16">
    <source>
        <dbReference type="EMBL" id="KRX35310.1"/>
    </source>
</evidence>
<dbReference type="InterPro" id="IPR036397">
    <property type="entry name" value="RNaseH_sf"/>
</dbReference>
<dbReference type="InterPro" id="IPR011494">
    <property type="entry name" value="HIRA-like_C"/>
</dbReference>
<dbReference type="InterPro" id="IPR012337">
    <property type="entry name" value="RNaseH-like_sf"/>
</dbReference>
<dbReference type="Gene3D" id="2.130.10.10">
    <property type="entry name" value="YVTN repeat-like/Quinoprotein amine dehydrogenase"/>
    <property type="match status" value="2"/>
</dbReference>
<keyword evidence="5" id="KW-0677">Repeat</keyword>
<dbReference type="FunFam" id="3.50.50.80:FF:000002">
    <property type="entry name" value="SUMO-activating enzyme subunit 2"/>
    <property type="match status" value="1"/>
</dbReference>
<dbReference type="PROSITE" id="PS50994">
    <property type="entry name" value="INTEGRASE"/>
    <property type="match status" value="1"/>
</dbReference>
<evidence type="ECO:0000256" key="2">
    <source>
        <dbReference type="ARBA" id="ARBA00004718"/>
    </source>
</evidence>
<keyword evidence="6" id="KW-0547">Nucleotide-binding</keyword>
<dbReference type="InterPro" id="IPR001680">
    <property type="entry name" value="WD40_rpt"/>
</dbReference>
<evidence type="ECO:0000256" key="3">
    <source>
        <dbReference type="ARBA" id="ARBA00007306"/>
    </source>
</evidence>
<dbReference type="GO" id="GO:0003676">
    <property type="term" value="F:nucleic acid binding"/>
    <property type="evidence" value="ECO:0007669"/>
    <property type="project" value="InterPro"/>
</dbReference>
<keyword evidence="17" id="KW-1185">Reference proteome</keyword>
<feature type="repeat" description="WD" evidence="13">
    <location>
        <begin position="1120"/>
        <end position="1151"/>
    </location>
</feature>
<dbReference type="GO" id="GO:0031491">
    <property type="term" value="F:nucleosome binding"/>
    <property type="evidence" value="ECO:0007669"/>
    <property type="project" value="TreeGrafter"/>
</dbReference>
<dbReference type="OrthoDB" id="1741719at2759"/>
<feature type="non-terminal residue" evidence="16">
    <location>
        <position position="2321"/>
    </location>
</feature>
<dbReference type="Pfam" id="PF24105">
    <property type="entry name" value="Beta-prop_CAF1B_HIR1"/>
    <property type="match status" value="1"/>
</dbReference>
<gene>
    <name evidence="16" type="primary">hira</name>
    <name evidence="16" type="ORF">T05_10560</name>
</gene>
<feature type="region of interest" description="Disordered" evidence="14">
    <location>
        <begin position="1637"/>
        <end position="1663"/>
    </location>
</feature>
<evidence type="ECO:0000256" key="8">
    <source>
        <dbReference type="ARBA" id="ARBA00022840"/>
    </source>
</evidence>
<dbReference type="InterPro" id="IPR000594">
    <property type="entry name" value="ThiF_NAD_FAD-bd"/>
</dbReference>
<dbReference type="InterPro" id="IPR031120">
    <property type="entry name" value="HIR1-like"/>
</dbReference>
<comment type="caution">
    <text evidence="16">The sequence shown here is derived from an EMBL/GenBank/DDBJ whole genome shotgun (WGS) entry which is preliminary data.</text>
</comment>
<evidence type="ECO:0000256" key="6">
    <source>
        <dbReference type="ARBA" id="ARBA00022741"/>
    </source>
</evidence>
<name>A0A0V0T8D5_9BILA</name>
<dbReference type="InterPro" id="IPR040676">
    <property type="entry name" value="DUF5641"/>
</dbReference>
<dbReference type="Gene3D" id="1.10.10.520">
    <property type="entry name" value="Ubiquitin activating enzymes (Uba3). Chain: B, domain 2"/>
    <property type="match status" value="1"/>
</dbReference>
<dbReference type="PROSITE" id="PS50294">
    <property type="entry name" value="WD_REPEATS_REGION"/>
    <property type="match status" value="3"/>
</dbReference>
<dbReference type="Gene3D" id="3.50.50.80">
    <property type="entry name" value="Ubiquitin-activating enzyme E1, inactive adenylation domain, subdomain 1"/>
    <property type="match status" value="1"/>
</dbReference>
<protein>
    <submittedName>
        <fullName evidence="16">Protein HIRA</fullName>
    </submittedName>
</protein>
<dbReference type="SUPFAM" id="SSF69572">
    <property type="entry name" value="Activating enzymes of the ubiquitin-like proteins"/>
    <property type="match status" value="1"/>
</dbReference>
<keyword evidence="11" id="KW-0804">Transcription</keyword>
<feature type="domain" description="Integrase catalytic" evidence="15">
    <location>
        <begin position="188"/>
        <end position="370"/>
    </location>
</feature>
<feature type="compositionally biased region" description="Polar residues" evidence="14">
    <location>
        <begin position="1650"/>
        <end position="1659"/>
    </location>
</feature>
<dbReference type="GO" id="GO:0000785">
    <property type="term" value="C:chromatin"/>
    <property type="evidence" value="ECO:0007669"/>
    <property type="project" value="TreeGrafter"/>
</dbReference>
<dbReference type="Gene3D" id="3.30.420.10">
    <property type="entry name" value="Ribonuclease H-like superfamily/Ribonuclease H"/>
    <property type="match status" value="1"/>
</dbReference>
<evidence type="ECO:0000256" key="4">
    <source>
        <dbReference type="ARBA" id="ARBA00022574"/>
    </source>
</evidence>
<dbReference type="CDD" id="cd00200">
    <property type="entry name" value="WD40"/>
    <property type="match status" value="1"/>
</dbReference>
<evidence type="ECO:0000256" key="14">
    <source>
        <dbReference type="SAM" id="MobiDB-lite"/>
    </source>
</evidence>
<dbReference type="SUPFAM" id="SSF50978">
    <property type="entry name" value="WD40 repeat-like"/>
    <property type="match status" value="2"/>
</dbReference>
<evidence type="ECO:0000313" key="17">
    <source>
        <dbReference type="Proteomes" id="UP000055048"/>
    </source>
</evidence>
<dbReference type="InterPro" id="IPR055410">
    <property type="entry name" value="Beta-prop_CAF1B_HIR1"/>
</dbReference>
<dbReference type="SUPFAM" id="SSF53098">
    <property type="entry name" value="Ribonuclease H-like"/>
    <property type="match status" value="1"/>
</dbReference>
<reference evidence="16 17" key="1">
    <citation type="submission" date="2015-01" db="EMBL/GenBank/DDBJ databases">
        <title>Evolution of Trichinella species and genotypes.</title>
        <authorList>
            <person name="Korhonen P.K."/>
            <person name="Edoardo P."/>
            <person name="Giuseppe L.R."/>
            <person name="Gasser R.B."/>
        </authorList>
    </citation>
    <scope>NUCLEOTIDE SEQUENCE [LARGE SCALE GENOMIC DNA]</scope>
    <source>
        <strain evidence="16">ISS417</strain>
    </source>
</reference>
<comment type="pathway">
    <text evidence="2">Protein modification; protein sumoylation.</text>
</comment>
<comment type="subcellular location">
    <subcellularLocation>
        <location evidence="1">Nucleus</location>
    </subcellularLocation>
</comment>
<dbReference type="SMART" id="SM00320">
    <property type="entry name" value="WD40"/>
    <property type="match status" value="6"/>
</dbReference>
<dbReference type="GO" id="GO:0000417">
    <property type="term" value="C:HIR complex"/>
    <property type="evidence" value="ECO:0007669"/>
    <property type="project" value="TreeGrafter"/>
</dbReference>
<keyword evidence="4 13" id="KW-0853">WD repeat</keyword>
<feature type="repeat" description="WD" evidence="13">
    <location>
        <begin position="1219"/>
        <end position="1251"/>
    </location>
</feature>
<dbReference type="GO" id="GO:0008641">
    <property type="term" value="F:ubiquitin-like modifier activating enzyme activity"/>
    <property type="evidence" value="ECO:0007669"/>
    <property type="project" value="InterPro"/>
</dbReference>
<dbReference type="GO" id="GO:0015074">
    <property type="term" value="P:DNA integration"/>
    <property type="evidence" value="ECO:0007669"/>
    <property type="project" value="InterPro"/>
</dbReference>
<dbReference type="Pfam" id="PF18701">
    <property type="entry name" value="DUF5641"/>
    <property type="match status" value="1"/>
</dbReference>
<sequence>MWSRPLHWKHSITLHAGCKRDGLSRVATSFSNRRARASTALARPPFHEAALSTVLRRPCLISVTLSASCRAFMRVAGSRRRSSQWLPPLTFRPSFPLQPLSSPAPEQSERHPAILPIEHEVTHGLIRRCHLRQLHAGMFQTLAMLRQRYWIPQRRSRVRHVIRGCLQCRWATSRLLQPSMAALLEDQTNPAPAPARVGMDFTIPLFVGVTKKATAPRYACLITCMVSRAIHLELVVEMSTVGVLQTLRRFMPRRGRPATIQTDNFRSFQSAASELRRLWREIDVDQVQRYLAGQRIQWKFIPQRAPWMGGYWARFVRTTKESLRNVLGQALLDDEGLRTLLCEVEACLNAWPLTLLLTGRTYADLPEVKDQDPIWHPPERGRREWNSRWRYRQQLLAKWWRRWRSGYLATLLPRWKWTSTTEGPKLNDLILILEDNVPRARCPLGVVTELFPGNDGVSRAARLRTSTAEVTRLVAKLVVLEPARISDGRTISIGGYGDETYLTFPPFQSCQYSRYSPLRSRANMYHSFTSKKLLVVGAGGIGCELLKTLVLSGFADIEVIDMDTIEVTNLNRQFLFRKEHVGLSKAKVAVESVSVLNPNVKLVYYCKPIQSREFNVNYFKKFTAVLNCLDNIEARSYVNRMCLICHLPLIDGGSLGRKGQVDVIIRNITECFDCHKHSPSHDYPSCTIRNTPTEPAHCVIWAQHLFNQLFGEVNSDQDVSPESLVTGEEFEATPQVQPLTNIISLQDLAKNHNYDPEVIIKKLFVNDIEYLRTMEKLWEGRQPPTPLNLRWFRIGLDESLQGTEQKDWESRDQNVWTLKECFKVAVSCLSVLKERAKNAPLIWQKDDPVCVDFVTAFTNFRCHVFNIEKIPRFEAETIAGRVVPAIVSTNAVVAGLMVLKLYAVLERRKDFYGSVAISSQEGMPRVLSIAPSTEVTGCEYCVAVKEVEVSLNVSTFTVENLGKIAKELSVMKPEIMLEVASPRLLFAHDYKLSAEEGKKTLSEISVKHGSLLRCEDGATFTNIRIIISDCPEIYDSEENCRRNLFIKVIFDSIELIGNEVHKAELGLPIYSVDIEPAGNRFATGGQSVTGIGLIVLWSLKPVIDVENETNDKIPLLLCRLEAHSTCINCIRWSSDSRYLASAGTDQAVKIWRFVSYIPNVQSRVTAVEHWKCVSTLHGHAGDVLHLSWSPGDRYLASCGIDNIIIIWNAKKFPEKITSLVGHEGFVKGVCWDPIGKYLASQSDDRSLRIWSTVDWNVVHKFRRPFKEAPCATHTLRLDWSPDGLLLATAHAVNNGGPVSKIIERNGWKCELDFAGHRMAITCVRWSNVLYHRNRKVFLTEKSNVCSCCAIGSKDRSLSVWSASENRPVVVLTDIFESSISDISWDSSGLILIAASVDGSVVCLVWTTDELGVPLSLDEKINNLRRYYGNVDVGLLGLQRKSDQNSNKIIEDADYVMTHAKVIANRSNENGVNGGVCASTTAVRTAPPPSTSDSNWNVQLETRTKSGKRRITPINVEVVAEVDTDNNSQPPWIREGVGLGVAGKAKGLIDEKMTVIDNAERWSGLNSTTVEPLVASSFSSASAFKSTLVKSRKGDNFDAGGKSISKSSEDHSGGIVEEFLEKSKSELKFDKKKSWHQKGKKALKHAPRESPISQTFPSSETEVEVETDFQTHQTVAVSSSSKQKTPTHRLEALKVVQLLMSSVVVDESESEVLLQLSNNIGSKPKGKFAELLCMKNSNCVWKVLLETGAVALKANRHLILVVFENGMFDILSPLDGRMMCLTNVLGDSVHYVNLDGKLIALVTVCAELYVWSFVKSLELVCQISLKALLRDPKRNLSRIVFSAVGMPIISFNDGSLFSYDASSKIWQKLLNPSDSFIKYSPTSMLASTKAYLKTKGRFQNLCKNLFSSVTFTAERDSEMQERIREGFLERFSLASRAVGSEHEYMYWLSEYVKLLVKAESEVKLRCLFRTLVESDEHMKTNSMLSRDKSEKRSAVTDLLPLVAANPKLQRLYSELSFLVAEKSSNEQADDLYSEIAATRVGCNLLAKYYTTNSLKLSCDVMSVEKFMKSAPEEKSSHMSMAVILLNKMNKRCVGYVLKSDKDSSSGSRFILTTRTCSANFNRQINAPIYILPENKERHVKAIHTRGFHESLAVIEMQDKYAFKLASESTCPLEFPEISEECFTVYAVESQVNKRDIVAEPYKSSPKSSCEKYWITFNEESFACAATSQKGKRNGLGLVCSQGGKLALVGISSENQQTTSVTSFTLLYPYAKQTGKCFHRINKIFQFLENIMQRFATKNEIAQFTFLKFNTVILELLGKNSFL</sequence>
<evidence type="ECO:0000256" key="10">
    <source>
        <dbReference type="ARBA" id="ARBA00023015"/>
    </source>
</evidence>
<dbReference type="GO" id="GO:0006355">
    <property type="term" value="P:regulation of DNA-templated transcription"/>
    <property type="evidence" value="ECO:0007669"/>
    <property type="project" value="InterPro"/>
</dbReference>
<dbReference type="GO" id="GO:0006338">
    <property type="term" value="P:chromatin remodeling"/>
    <property type="evidence" value="ECO:0007669"/>
    <property type="project" value="InterPro"/>
</dbReference>
<keyword evidence="10" id="KW-0805">Transcription regulation</keyword>
<dbReference type="EMBL" id="JYDJ01000452">
    <property type="protein sequence ID" value="KRX35310.1"/>
    <property type="molecule type" value="Genomic_DNA"/>
</dbReference>